<sequence>MSIYICLFVLNIVTIPVYIVKPKLYLFMNLIPLWTVMAFRGIRVGADTITYSQIFYQSNTTQIPMNFFNWFAPVNGARFENGFLLLNKIIYSIYPSFRLMLVVTTTIMILCLTFFILRLNINYVVGILVYESMFMPFSMNVMRQALAISLCMVAFVFLIKNHVGKFLIFNYLAITMHVTAWMFLIVLIYKYLKYGWKSKIFLGLFTIIVSLFFETIYGKISLVSNEANSFSNSVATNNMNGSLNIFVSIVLILLTFLWSRYYTKLYKVNDNVLINDSYLMLLTAIAFYIIALKFSQLSRIAIYFNIGYYPILSLLSGYTYSRKRILAFSTICMFLIVYFVVIQIFRPEWSNIVPYSIGGII</sequence>
<dbReference type="AlphaFoldDB" id="A0A9D2AKP7"/>
<dbReference type="EMBL" id="DXFH01000027">
    <property type="protein sequence ID" value="HIX36018.1"/>
    <property type="molecule type" value="Genomic_DNA"/>
</dbReference>
<proteinExistence type="predicted"/>
<feature type="transmembrane region" description="Helical" evidence="1">
    <location>
        <begin position="326"/>
        <end position="345"/>
    </location>
</feature>
<dbReference type="Proteomes" id="UP000824231">
    <property type="component" value="Unassembled WGS sequence"/>
</dbReference>
<feature type="transmembrane region" description="Helical" evidence="1">
    <location>
        <begin position="141"/>
        <end position="159"/>
    </location>
</feature>
<evidence type="ECO:0000313" key="3">
    <source>
        <dbReference type="Proteomes" id="UP000824231"/>
    </source>
</evidence>
<evidence type="ECO:0000256" key="1">
    <source>
        <dbReference type="SAM" id="Phobius"/>
    </source>
</evidence>
<protein>
    <submittedName>
        <fullName evidence="2">EpsG family protein</fullName>
    </submittedName>
</protein>
<organism evidence="2 3">
    <name type="scientific">Candidatus Limosilactobacillus merdigallinarum</name>
    <dbReference type="NCBI Taxonomy" id="2838652"/>
    <lineage>
        <taxon>Bacteria</taxon>
        <taxon>Bacillati</taxon>
        <taxon>Bacillota</taxon>
        <taxon>Bacilli</taxon>
        <taxon>Lactobacillales</taxon>
        <taxon>Lactobacillaceae</taxon>
        <taxon>Limosilactobacillus</taxon>
    </lineage>
</organism>
<feature type="transmembrane region" description="Helical" evidence="1">
    <location>
        <begin position="99"/>
        <end position="121"/>
    </location>
</feature>
<comment type="caution">
    <text evidence="2">The sequence shown here is derived from an EMBL/GenBank/DDBJ whole genome shotgun (WGS) entry which is preliminary data.</text>
</comment>
<keyword evidence="1" id="KW-1133">Transmembrane helix</keyword>
<gene>
    <name evidence="2" type="ORF">H9856_06505</name>
</gene>
<reference evidence="2" key="1">
    <citation type="journal article" date="2021" name="PeerJ">
        <title>Extensive microbial diversity within the chicken gut microbiome revealed by metagenomics and culture.</title>
        <authorList>
            <person name="Gilroy R."/>
            <person name="Ravi A."/>
            <person name="Getino M."/>
            <person name="Pursley I."/>
            <person name="Horton D.L."/>
            <person name="Alikhan N.F."/>
            <person name="Baker D."/>
            <person name="Gharbi K."/>
            <person name="Hall N."/>
            <person name="Watson M."/>
            <person name="Adriaenssens E.M."/>
            <person name="Foster-Nyarko E."/>
            <person name="Jarju S."/>
            <person name="Secka A."/>
            <person name="Antonio M."/>
            <person name="Oren A."/>
            <person name="Chaudhuri R.R."/>
            <person name="La Ragione R."/>
            <person name="Hildebrand F."/>
            <person name="Pallen M.J."/>
        </authorList>
    </citation>
    <scope>NUCLEOTIDE SEQUENCE</scope>
    <source>
        <strain evidence="2">ChiSxjej3B15-572</strain>
    </source>
</reference>
<dbReference type="Pfam" id="PF14897">
    <property type="entry name" value="EpsG"/>
    <property type="match status" value="1"/>
</dbReference>
<evidence type="ECO:0000313" key="2">
    <source>
        <dbReference type="EMBL" id="HIX36018.1"/>
    </source>
</evidence>
<accession>A0A9D2AKP7</accession>
<feature type="transmembrane region" description="Helical" evidence="1">
    <location>
        <begin position="302"/>
        <end position="320"/>
    </location>
</feature>
<feature type="transmembrane region" description="Helical" evidence="1">
    <location>
        <begin position="278"/>
        <end position="295"/>
    </location>
</feature>
<keyword evidence="1" id="KW-0472">Membrane</keyword>
<feature type="transmembrane region" description="Helical" evidence="1">
    <location>
        <begin position="200"/>
        <end position="220"/>
    </location>
</feature>
<feature type="transmembrane region" description="Helical" evidence="1">
    <location>
        <begin position="24"/>
        <end position="42"/>
    </location>
</feature>
<dbReference type="InterPro" id="IPR049458">
    <property type="entry name" value="EpsG-like"/>
</dbReference>
<reference evidence="2" key="2">
    <citation type="submission" date="2021-04" db="EMBL/GenBank/DDBJ databases">
        <authorList>
            <person name="Gilroy R."/>
        </authorList>
    </citation>
    <scope>NUCLEOTIDE SEQUENCE</scope>
    <source>
        <strain evidence="2">ChiSxjej3B15-572</strain>
    </source>
</reference>
<keyword evidence="1" id="KW-0812">Transmembrane</keyword>
<name>A0A9D2AKP7_9LACO</name>
<feature type="transmembrane region" description="Helical" evidence="1">
    <location>
        <begin position="166"/>
        <end position="188"/>
    </location>
</feature>
<feature type="transmembrane region" description="Helical" evidence="1">
    <location>
        <begin position="241"/>
        <end position="258"/>
    </location>
</feature>